<keyword evidence="7" id="KW-0456">Lyase</keyword>
<dbReference type="GO" id="GO:0006629">
    <property type="term" value="P:lipid metabolic process"/>
    <property type="evidence" value="ECO:0007669"/>
    <property type="project" value="InterPro"/>
</dbReference>
<evidence type="ECO:0000256" key="1">
    <source>
        <dbReference type="ARBA" id="ARBA00000110"/>
    </source>
</evidence>
<keyword evidence="10" id="KW-1185">Reference proteome</keyword>
<proteinExistence type="predicted"/>
<comment type="caution">
    <text evidence="9">The sequence shown here is derived from an EMBL/GenBank/DDBJ whole genome shotgun (WGS) entry which is preliminary data.</text>
</comment>
<keyword evidence="5" id="KW-0460">Magnesium</keyword>
<evidence type="ECO:0000256" key="7">
    <source>
        <dbReference type="ARBA" id="ARBA00023239"/>
    </source>
</evidence>
<evidence type="ECO:0000313" key="9">
    <source>
        <dbReference type="EMBL" id="GFU34738.1"/>
    </source>
</evidence>
<evidence type="ECO:0000256" key="8">
    <source>
        <dbReference type="SAM" id="SignalP"/>
    </source>
</evidence>
<dbReference type="SUPFAM" id="SSF51695">
    <property type="entry name" value="PLC-like phosphodiesterases"/>
    <property type="match status" value="1"/>
</dbReference>
<evidence type="ECO:0000256" key="4">
    <source>
        <dbReference type="ARBA" id="ARBA00022723"/>
    </source>
</evidence>
<evidence type="ECO:0000256" key="3">
    <source>
        <dbReference type="ARBA" id="ARBA00022525"/>
    </source>
</evidence>
<evidence type="ECO:0000256" key="2">
    <source>
        <dbReference type="ARBA" id="ARBA00004613"/>
    </source>
</evidence>
<name>A0A8X6QNN0_NEPPI</name>
<dbReference type="PANTHER" id="PTHR13593">
    <property type="match status" value="1"/>
</dbReference>
<sequence>MSRKPLIIIAFIIFNSSIVSCFTNTFEDCNHPDRIRIFLTISSLYSFYTKNGLVQRWLEVNWVAENPFKGDVIHVYNKDPIQDPVEKPLAIIYPKKYPSGYFRTDIKIPVEHSFLNPYQKNPCMGYWATYCNEKGKVLASTCLHMNPFWMEGISKQISHLRLDEIMIPGSHDSGSFYCRKETLPYTGYKYAQELCIFNQLVYGLRYFDLRIGYYKNTKEKYFINHNFLRTNHSVKSILDQVKNFSVASKRREVIILDFHNFPHGFKSEEIHTGLVSLIKSELGLLLIPYKYNNATLKDIWKSGKNVVVSYSYKFKDGTPAFLWPCIPRAWGNKQNIKSLKNYFEEVFSAPTPKGLWAAMAEMTPNAMYIIFHPENGLRKMAELVNREVTHWFRDLYWQKANIVATDYFLGNHIIDVSIHANQMKGTCPKTS</sequence>
<feature type="signal peptide" evidence="8">
    <location>
        <begin position="1"/>
        <end position="21"/>
    </location>
</feature>
<keyword evidence="8" id="KW-0732">Signal</keyword>
<accession>A0A8X6QNN0</accession>
<protein>
    <submittedName>
        <fullName evidence="9">PI-PLC X domain-containing protein 1</fullName>
    </submittedName>
</protein>
<dbReference type="GO" id="GO:0008081">
    <property type="term" value="F:phosphoric diester hydrolase activity"/>
    <property type="evidence" value="ECO:0007669"/>
    <property type="project" value="InterPro"/>
</dbReference>
<evidence type="ECO:0000313" key="10">
    <source>
        <dbReference type="Proteomes" id="UP000887013"/>
    </source>
</evidence>
<dbReference type="InterPro" id="IPR017946">
    <property type="entry name" value="PLC-like_Pdiesterase_TIM-brl"/>
</dbReference>
<dbReference type="GO" id="GO:0005576">
    <property type="term" value="C:extracellular region"/>
    <property type="evidence" value="ECO:0007669"/>
    <property type="project" value="UniProtKB-SubCell"/>
</dbReference>
<keyword evidence="6" id="KW-1015">Disulfide bond</keyword>
<dbReference type="Proteomes" id="UP000887013">
    <property type="component" value="Unassembled WGS sequence"/>
</dbReference>
<dbReference type="PROSITE" id="PS51257">
    <property type="entry name" value="PROKAR_LIPOPROTEIN"/>
    <property type="match status" value="1"/>
</dbReference>
<gene>
    <name evidence="9" type="primary">NCL1_13109</name>
    <name evidence="9" type="ORF">NPIL_545031</name>
</gene>
<comment type="catalytic activity">
    <reaction evidence="1">
        <text>an N-(acyl)-sphingosylphosphoethanolamine = an N-(acyl)-sphingosyl-1,3-cyclic phosphate + ethanolamine</text>
        <dbReference type="Rhea" id="RHEA:60648"/>
        <dbReference type="ChEBI" id="CHEBI:57603"/>
        <dbReference type="ChEBI" id="CHEBI:143891"/>
        <dbReference type="ChEBI" id="CHEBI:143892"/>
    </reaction>
</comment>
<dbReference type="PROSITE" id="PS50007">
    <property type="entry name" value="PIPLC_X_DOMAIN"/>
    <property type="match status" value="1"/>
</dbReference>
<evidence type="ECO:0000256" key="6">
    <source>
        <dbReference type="ARBA" id="ARBA00023157"/>
    </source>
</evidence>
<keyword evidence="4" id="KW-0479">Metal-binding</keyword>
<dbReference type="EMBL" id="BMAW01034321">
    <property type="protein sequence ID" value="GFU34738.1"/>
    <property type="molecule type" value="Genomic_DNA"/>
</dbReference>
<dbReference type="AlphaFoldDB" id="A0A8X6QNN0"/>
<dbReference type="OrthoDB" id="6426110at2759"/>
<dbReference type="GO" id="GO:0016829">
    <property type="term" value="F:lyase activity"/>
    <property type="evidence" value="ECO:0007669"/>
    <property type="project" value="UniProtKB-KW"/>
</dbReference>
<keyword evidence="3" id="KW-0964">Secreted</keyword>
<dbReference type="PANTHER" id="PTHR13593:SF103">
    <property type="entry name" value="RE10370P"/>
    <property type="match status" value="1"/>
</dbReference>
<feature type="chain" id="PRO_5036474753" evidence="8">
    <location>
        <begin position="22"/>
        <end position="431"/>
    </location>
</feature>
<dbReference type="InterPro" id="IPR051057">
    <property type="entry name" value="PI-PLC_domain"/>
</dbReference>
<evidence type="ECO:0000256" key="5">
    <source>
        <dbReference type="ARBA" id="ARBA00022842"/>
    </source>
</evidence>
<dbReference type="GO" id="GO:0046872">
    <property type="term" value="F:metal ion binding"/>
    <property type="evidence" value="ECO:0007669"/>
    <property type="project" value="UniProtKB-KW"/>
</dbReference>
<dbReference type="Gene3D" id="3.20.20.190">
    <property type="entry name" value="Phosphatidylinositol (PI) phosphodiesterase"/>
    <property type="match status" value="1"/>
</dbReference>
<reference evidence="9" key="1">
    <citation type="submission" date="2020-08" db="EMBL/GenBank/DDBJ databases">
        <title>Multicomponent nature underlies the extraordinary mechanical properties of spider dragline silk.</title>
        <authorList>
            <person name="Kono N."/>
            <person name="Nakamura H."/>
            <person name="Mori M."/>
            <person name="Yoshida Y."/>
            <person name="Ohtoshi R."/>
            <person name="Malay A.D."/>
            <person name="Moran D.A.P."/>
            <person name="Tomita M."/>
            <person name="Numata K."/>
            <person name="Arakawa K."/>
        </authorList>
    </citation>
    <scope>NUCLEOTIDE SEQUENCE</scope>
</reference>
<comment type="subcellular location">
    <subcellularLocation>
        <location evidence="2">Secreted</location>
    </subcellularLocation>
</comment>
<organism evidence="9 10">
    <name type="scientific">Nephila pilipes</name>
    <name type="common">Giant wood spider</name>
    <name type="synonym">Nephila maculata</name>
    <dbReference type="NCBI Taxonomy" id="299642"/>
    <lineage>
        <taxon>Eukaryota</taxon>
        <taxon>Metazoa</taxon>
        <taxon>Ecdysozoa</taxon>
        <taxon>Arthropoda</taxon>
        <taxon>Chelicerata</taxon>
        <taxon>Arachnida</taxon>
        <taxon>Araneae</taxon>
        <taxon>Araneomorphae</taxon>
        <taxon>Entelegynae</taxon>
        <taxon>Araneoidea</taxon>
        <taxon>Nephilidae</taxon>
        <taxon>Nephila</taxon>
    </lineage>
</organism>